<gene>
    <name evidence="2" type="ORF">BSTOLATCC_MIC62354</name>
</gene>
<evidence type="ECO:0000259" key="1">
    <source>
        <dbReference type="PROSITE" id="PS50848"/>
    </source>
</evidence>
<dbReference type="PANTHER" id="PTHR19308:SF14">
    <property type="entry name" value="START DOMAIN-CONTAINING PROTEIN"/>
    <property type="match status" value="1"/>
</dbReference>
<dbReference type="Gene3D" id="3.30.530.20">
    <property type="match status" value="1"/>
</dbReference>
<dbReference type="SUPFAM" id="SSF55961">
    <property type="entry name" value="Bet v1-like"/>
    <property type="match status" value="1"/>
</dbReference>
<name>A0AAU9KL36_9CILI</name>
<feature type="domain" description="START" evidence="1">
    <location>
        <begin position="25"/>
        <end position="201"/>
    </location>
</feature>
<dbReference type="PANTHER" id="PTHR19308">
    <property type="entry name" value="PHOSPHATIDYLCHOLINE TRANSFER PROTEIN"/>
    <property type="match status" value="1"/>
</dbReference>
<dbReference type="AlphaFoldDB" id="A0AAU9KL36"/>
<dbReference type="GO" id="GO:0008289">
    <property type="term" value="F:lipid binding"/>
    <property type="evidence" value="ECO:0007669"/>
    <property type="project" value="InterPro"/>
</dbReference>
<evidence type="ECO:0000313" key="2">
    <source>
        <dbReference type="EMBL" id="CAG9334769.1"/>
    </source>
</evidence>
<dbReference type="EMBL" id="CAJZBQ010000060">
    <property type="protein sequence ID" value="CAG9334769.1"/>
    <property type="molecule type" value="Genomic_DNA"/>
</dbReference>
<protein>
    <recommendedName>
        <fullName evidence="1">START domain-containing protein</fullName>
    </recommendedName>
</protein>
<dbReference type="InterPro" id="IPR002913">
    <property type="entry name" value="START_lipid-bd_dom"/>
</dbReference>
<dbReference type="Pfam" id="PF01852">
    <property type="entry name" value="START"/>
    <property type="match status" value="1"/>
</dbReference>
<dbReference type="GO" id="GO:0005737">
    <property type="term" value="C:cytoplasm"/>
    <property type="evidence" value="ECO:0007669"/>
    <property type="project" value="UniProtKB-ARBA"/>
</dbReference>
<dbReference type="InterPro" id="IPR051213">
    <property type="entry name" value="START_lipid_transfer"/>
</dbReference>
<organism evidence="2 3">
    <name type="scientific">Blepharisma stoltei</name>
    <dbReference type="NCBI Taxonomy" id="1481888"/>
    <lineage>
        <taxon>Eukaryota</taxon>
        <taxon>Sar</taxon>
        <taxon>Alveolata</taxon>
        <taxon>Ciliophora</taxon>
        <taxon>Postciliodesmatophora</taxon>
        <taxon>Heterotrichea</taxon>
        <taxon>Heterotrichida</taxon>
        <taxon>Blepharismidae</taxon>
        <taxon>Blepharisma</taxon>
    </lineage>
</organism>
<evidence type="ECO:0000313" key="3">
    <source>
        <dbReference type="Proteomes" id="UP001162131"/>
    </source>
</evidence>
<dbReference type="Proteomes" id="UP001162131">
    <property type="component" value="Unassembled WGS sequence"/>
</dbReference>
<dbReference type="InterPro" id="IPR023393">
    <property type="entry name" value="START-like_dom_sf"/>
</dbReference>
<comment type="caution">
    <text evidence="2">The sequence shown here is derived from an EMBL/GenBank/DDBJ whole genome shotgun (WGS) entry which is preliminary data.</text>
</comment>
<proteinExistence type="predicted"/>
<reference evidence="2" key="1">
    <citation type="submission" date="2021-09" db="EMBL/GenBank/DDBJ databases">
        <authorList>
            <consortium name="AG Swart"/>
            <person name="Singh M."/>
            <person name="Singh A."/>
            <person name="Seah K."/>
            <person name="Emmerich C."/>
        </authorList>
    </citation>
    <scope>NUCLEOTIDE SEQUENCE</scope>
    <source>
        <strain evidence="2">ATCC30299</strain>
    </source>
</reference>
<dbReference type="PROSITE" id="PS50848">
    <property type="entry name" value="START"/>
    <property type="match status" value="1"/>
</dbReference>
<dbReference type="CDD" id="cd00177">
    <property type="entry name" value="START"/>
    <property type="match status" value="1"/>
</dbReference>
<sequence>MESEWPIKGQQVIESGLEEFKVLLSNSGWSTVEDKQGVLTTSQTYERTFYTKSIADVNAFPDTIINFFSDPANIKLWNPKVYNQQVLLESGNLKLIKFQIKHKWPIEDREFLYVSKTFTMPEGPVYLIEKSIDLPSIPVAKKHIRGFYHCGYLFEPKDEEMTRVTLISGINPMGSVPSAIKNKIAKKWVDRLKIAKEKFDKKE</sequence>
<keyword evidence="3" id="KW-1185">Reference proteome</keyword>
<accession>A0AAU9KL36</accession>